<feature type="domain" description="Glycosyl hydrolase family 81 C-terminal" evidence="10">
    <location>
        <begin position="328"/>
        <end position="675"/>
    </location>
</feature>
<dbReference type="EMBL" id="DAKRPA010000073">
    <property type="protein sequence ID" value="DAZ99960.1"/>
    <property type="molecule type" value="Genomic_DNA"/>
</dbReference>
<reference evidence="11" key="1">
    <citation type="submission" date="2022-11" db="EMBL/GenBank/DDBJ databases">
        <authorList>
            <person name="Morgan W.R."/>
            <person name="Tartar A."/>
        </authorList>
    </citation>
    <scope>NUCLEOTIDE SEQUENCE</scope>
    <source>
        <strain evidence="11">ARSEF 373</strain>
    </source>
</reference>
<name>A0AAV2Z0M0_9STRA</name>
<evidence type="ECO:0000256" key="2">
    <source>
        <dbReference type="ARBA" id="ARBA00010730"/>
    </source>
</evidence>
<keyword evidence="4" id="KW-0378">Hydrolase</keyword>
<evidence type="ECO:0000256" key="3">
    <source>
        <dbReference type="ARBA" id="ARBA00012780"/>
    </source>
</evidence>
<accession>A0AAV2Z0M0</accession>
<evidence type="ECO:0000256" key="7">
    <source>
        <dbReference type="ARBA" id="ARBA00023316"/>
    </source>
</evidence>
<comment type="similarity">
    <text evidence="2">Belongs to the glycosyl hydrolase 81 family.</text>
</comment>
<keyword evidence="6" id="KW-0326">Glycosidase</keyword>
<dbReference type="AlphaFoldDB" id="A0AAV2Z0M0"/>
<keyword evidence="5" id="KW-0119">Carbohydrate metabolism</keyword>
<evidence type="ECO:0000259" key="9">
    <source>
        <dbReference type="Pfam" id="PF03639"/>
    </source>
</evidence>
<evidence type="ECO:0000256" key="6">
    <source>
        <dbReference type="ARBA" id="ARBA00023295"/>
    </source>
</evidence>
<dbReference type="PANTHER" id="PTHR31983:SF0">
    <property type="entry name" value="GLUCAN ENDO-1,3-BETA-D-GLUCOSIDASE 2"/>
    <property type="match status" value="1"/>
</dbReference>
<evidence type="ECO:0000256" key="4">
    <source>
        <dbReference type="ARBA" id="ARBA00022801"/>
    </source>
</evidence>
<dbReference type="GO" id="GO:0000272">
    <property type="term" value="P:polysaccharide catabolic process"/>
    <property type="evidence" value="ECO:0007669"/>
    <property type="project" value="UniProtKB-KW"/>
</dbReference>
<keyword evidence="8" id="KW-0624">Polysaccharide degradation</keyword>
<evidence type="ECO:0000256" key="1">
    <source>
        <dbReference type="ARBA" id="ARBA00000382"/>
    </source>
</evidence>
<proteinExistence type="inferred from homology"/>
<dbReference type="InterPro" id="IPR040451">
    <property type="entry name" value="GH81_N"/>
</dbReference>
<feature type="domain" description="Glycosyl hydrolase family 81 N-terminal" evidence="9">
    <location>
        <begin position="8"/>
        <end position="309"/>
    </location>
</feature>
<evidence type="ECO:0000313" key="11">
    <source>
        <dbReference type="EMBL" id="DAZ99960.1"/>
    </source>
</evidence>
<evidence type="ECO:0000256" key="8">
    <source>
        <dbReference type="ARBA" id="ARBA00023326"/>
    </source>
</evidence>
<organism evidence="11 12">
    <name type="scientific">Lagenidium giganteum</name>
    <dbReference type="NCBI Taxonomy" id="4803"/>
    <lineage>
        <taxon>Eukaryota</taxon>
        <taxon>Sar</taxon>
        <taxon>Stramenopiles</taxon>
        <taxon>Oomycota</taxon>
        <taxon>Peronosporomycetes</taxon>
        <taxon>Pythiales</taxon>
        <taxon>Pythiaceae</taxon>
    </lineage>
</organism>
<sequence>MDPASIRNRAIPTNNWWGNIIAHDKSSTIQPIWANPYALQVVADVAPYGLAVSYPYRSRVSGGSSGNSGANRYYAHGIVHEFIFSAQEWTTKPTFQIVDWADIGVNVRMQTSDSAKLESTFTSGAAYVTARYTGVSPKLMSTSAITSINGKAPTSQSTWRGTKFSISYNNGQKWLVYALTSDATAEKEITWKVEGGSVLRSTAVFDGVLRAALAVTDVAEDALDKHKMCVADGASVSLDSDSAYSFLWQTHGDCTNGLLQYAMPHHIESIDPASARKVEGLTAFSTTRGALQAYTTLTQPPVWKLHETQPVPEDLYPTRKLSADVVRKQHILEHLRNDITTGEWAIPVGGSYYFNGKAAQKYASLCLMASDSAIVGSDMSLLQTCLSKLRKVMAPYVTNGWTNKLQYDRVYGGVVSSEGFKKNDLNADFGNTMYNDHHFHYGYWIYASAIINRLDPTWSELSKLNAMTNLLVQDVANYDRSEQSFPRFRSFDWFRGHSYSHGVTPLADGKDEESTSEDINFAFGMYMYGKATSNQAMQSVGKLMTRLNAHAIKTYFLIESQSQVHPTNFRPNKVTGIFFDNKVDYATWFSAEKYCIHGIQMLPVSPVTEFVRTKQFVQEEWEQVLSKEKIVAQQDTSNSWLSILMTNYAMVDKATALAVLQKAKMDDGLTRAWALYMAASLPN</sequence>
<dbReference type="Pfam" id="PF17652">
    <property type="entry name" value="Glyco_hydro81C"/>
    <property type="match status" value="1"/>
</dbReference>
<keyword evidence="12" id="KW-1185">Reference proteome</keyword>
<dbReference type="InterPro" id="IPR005200">
    <property type="entry name" value="Endo-beta-glucanase"/>
</dbReference>
<dbReference type="Gene3D" id="1.20.5.420">
    <property type="entry name" value="Immunoglobulin FC, subunit C"/>
    <property type="match status" value="1"/>
</dbReference>
<comment type="caution">
    <text evidence="11">The sequence shown here is derived from an EMBL/GenBank/DDBJ whole genome shotgun (WGS) entry which is preliminary data.</text>
</comment>
<dbReference type="Proteomes" id="UP001146120">
    <property type="component" value="Unassembled WGS sequence"/>
</dbReference>
<dbReference type="Pfam" id="PF03639">
    <property type="entry name" value="Glyco_hydro_81"/>
    <property type="match status" value="1"/>
</dbReference>
<evidence type="ECO:0000256" key="5">
    <source>
        <dbReference type="ARBA" id="ARBA00023277"/>
    </source>
</evidence>
<reference evidence="11" key="2">
    <citation type="journal article" date="2023" name="Microbiol Resour">
        <title>Decontamination and Annotation of the Draft Genome Sequence of the Oomycete Lagenidium giganteum ARSEF 373.</title>
        <authorList>
            <person name="Morgan W.R."/>
            <person name="Tartar A."/>
        </authorList>
    </citation>
    <scope>NUCLEOTIDE SEQUENCE</scope>
    <source>
        <strain evidence="11">ARSEF 373</strain>
    </source>
</reference>
<evidence type="ECO:0000259" key="10">
    <source>
        <dbReference type="Pfam" id="PF17652"/>
    </source>
</evidence>
<dbReference type="PANTHER" id="PTHR31983">
    <property type="entry name" value="ENDO-1,3(4)-BETA-GLUCANASE 1"/>
    <property type="match status" value="1"/>
</dbReference>
<comment type="catalytic activity">
    <reaction evidence="1">
        <text>Hydrolysis of (1-&gt;3)-beta-D-glucosidic linkages in (1-&gt;3)-beta-D-glucans.</text>
        <dbReference type="EC" id="3.2.1.39"/>
    </reaction>
</comment>
<keyword evidence="7" id="KW-0961">Cell wall biogenesis/degradation</keyword>
<dbReference type="Gene3D" id="2.70.98.30">
    <property type="entry name" value="Golgi alpha-mannosidase II, domain 4"/>
    <property type="match status" value="1"/>
</dbReference>
<dbReference type="GO" id="GO:0052861">
    <property type="term" value="F:endo-1,3(4)-beta-glucanase activity"/>
    <property type="evidence" value="ECO:0007669"/>
    <property type="project" value="InterPro"/>
</dbReference>
<gene>
    <name evidence="11" type="ORF">N0F65_008767</name>
</gene>
<evidence type="ECO:0000313" key="12">
    <source>
        <dbReference type="Proteomes" id="UP001146120"/>
    </source>
</evidence>
<protein>
    <recommendedName>
        <fullName evidence="3">glucan endo-1,3-beta-D-glucosidase</fullName>
        <ecNumber evidence="3">3.2.1.39</ecNumber>
    </recommendedName>
</protein>
<dbReference type="Gene3D" id="1.10.287.1170">
    <property type="entry name" value="glycoside hydrolase family 81 endo-[beta] glucanase"/>
    <property type="match status" value="1"/>
</dbReference>
<dbReference type="EC" id="3.2.1.39" evidence="3"/>
<dbReference type="GO" id="GO:0071555">
    <property type="term" value="P:cell wall organization"/>
    <property type="evidence" value="ECO:0007669"/>
    <property type="project" value="UniProtKB-KW"/>
</dbReference>
<dbReference type="InterPro" id="IPR040720">
    <property type="entry name" value="GH81_C"/>
</dbReference>
<dbReference type="PROSITE" id="PS52008">
    <property type="entry name" value="GH81"/>
    <property type="match status" value="1"/>
</dbReference>
<dbReference type="GO" id="GO:0042973">
    <property type="term" value="F:glucan endo-1,3-beta-D-glucosidase activity"/>
    <property type="evidence" value="ECO:0007669"/>
    <property type="project" value="UniProtKB-EC"/>
</dbReference>